<comment type="subcellular location">
    <subcellularLocation>
        <location evidence="1">Membrane</location>
    </subcellularLocation>
</comment>
<sequence>MDKRHTRFLVGIVLILALSFSFLSAADTDPWYVGKRIASFSNSGLQNVKESVVLDIQYDYLGKTFTDQLFNELQGELYGLEYFLYFIADAQRTGEGNNELQIAMTFYELPYIKTATVQGNQGIKTKDITEVLIAKEGFFLDEQNIELSKQKILTLYQEKGYADATIDSEYVTDETANAVDLKYIITENQQKRIGQIVFEGNEQLSSDMLSKQLSSKQVSYFSSGYYNPLTIETDKQKIIAFYQSRGYIDAAILDVRTEDISTEDDTYSRLRVVFSIDEGEQWFFGGIQVEGNTVFSNEQFQSLISMRQGVVLDVSRVQQEITAVTDLYWNNGYIFNLISTDLIRNEETKTVTYILKVQENQQAVIEDIRLEGLTKTKPYVFERELTFSKGDIFSKEKLIRSAQNIYNTLIVTDVQFDIINGTQEGSVIPVFTVVEGNQMDIQFGATFGGNVDGFPVSGFLQWSDKNLGGTGRDLAIATNLSPDTQNISVSFTDGWFKNRRWSNGLSFNFERSVKDSALQRGIGSKYYTGHDGDNAESNPYPYGYDSYASYLAADQALPSSRYLMSYTYYRISLGYNTGYTFMFQPGSLNVGGGITVGLNYAQYDDNVYDPYERLIDLYHESWQFSNRLTLSFAWDGRDLIENTSRGYYLSQSFTYAGGILGGLSNYIRTSSSASGYLTLFTFDLDEKPANVVLGVTTSLSVMLPQYYNHYESGWNWYDAKQGATRYEMLYIDGMNTGRGFSVVFDQAYLWDNQISISWPLAHNVLSAEMYASATGVSTDLSSIKASNLAWYFSTGIGIKLKVPGFPLGLYLVKNASYINDSFAWVEGNIFKGDREGSGLKLVLAITTTLY</sequence>
<dbReference type="InterPro" id="IPR023707">
    <property type="entry name" value="OM_assembly_BamA"/>
</dbReference>
<keyword evidence="5" id="KW-0677">Repeat</keyword>
<evidence type="ECO:0000256" key="9">
    <source>
        <dbReference type="SAM" id="SignalP"/>
    </source>
</evidence>
<dbReference type="PROSITE" id="PS51779">
    <property type="entry name" value="POTRA"/>
    <property type="match status" value="2"/>
</dbReference>
<dbReference type="Pfam" id="PF07244">
    <property type="entry name" value="POTRA"/>
    <property type="match status" value="4"/>
</dbReference>
<name>F0RZ18_SPHGB</name>
<dbReference type="Proteomes" id="UP000008466">
    <property type="component" value="Chromosome"/>
</dbReference>
<evidence type="ECO:0000259" key="10">
    <source>
        <dbReference type="PROSITE" id="PS51779"/>
    </source>
</evidence>
<dbReference type="InterPro" id="IPR000184">
    <property type="entry name" value="Bac_surfAg_D15"/>
</dbReference>
<keyword evidence="3" id="KW-0812">Transmembrane</keyword>
<evidence type="ECO:0000256" key="4">
    <source>
        <dbReference type="ARBA" id="ARBA00022729"/>
    </source>
</evidence>
<dbReference type="NCBIfam" id="TIGR03303">
    <property type="entry name" value="OM_YaeT"/>
    <property type="match status" value="1"/>
</dbReference>
<dbReference type="InterPro" id="IPR034746">
    <property type="entry name" value="POTRA"/>
</dbReference>
<dbReference type="HOGENOM" id="CLU_007664_1_1_12"/>
<evidence type="ECO:0000256" key="7">
    <source>
        <dbReference type="ARBA" id="ARBA00023237"/>
    </source>
</evidence>
<evidence type="ECO:0000313" key="11">
    <source>
        <dbReference type="EMBL" id="ADY13225.1"/>
    </source>
</evidence>
<evidence type="ECO:0000256" key="5">
    <source>
        <dbReference type="ARBA" id="ARBA00022737"/>
    </source>
</evidence>
<dbReference type="PANTHER" id="PTHR12815">
    <property type="entry name" value="SORTING AND ASSEMBLY MACHINERY SAMM50 PROTEIN FAMILY MEMBER"/>
    <property type="match status" value="1"/>
</dbReference>
<evidence type="ECO:0000256" key="6">
    <source>
        <dbReference type="ARBA" id="ARBA00023136"/>
    </source>
</evidence>
<organism evidence="11 12">
    <name type="scientific">Sphaerochaeta globosa (strain ATCC BAA-1886 / DSM 22777 / Buddy)</name>
    <name type="common">Spirochaeta sp. (strain Buddy)</name>
    <dbReference type="NCBI Taxonomy" id="158189"/>
    <lineage>
        <taxon>Bacteria</taxon>
        <taxon>Pseudomonadati</taxon>
        <taxon>Spirochaetota</taxon>
        <taxon>Spirochaetia</taxon>
        <taxon>Spirochaetales</taxon>
        <taxon>Sphaerochaetaceae</taxon>
        <taxon>Sphaerochaeta</taxon>
    </lineage>
</organism>
<evidence type="ECO:0000313" key="12">
    <source>
        <dbReference type="Proteomes" id="UP000008466"/>
    </source>
</evidence>
<evidence type="ECO:0000256" key="8">
    <source>
        <dbReference type="NCBIfam" id="TIGR03303"/>
    </source>
</evidence>
<dbReference type="GO" id="GO:0071709">
    <property type="term" value="P:membrane assembly"/>
    <property type="evidence" value="ECO:0007669"/>
    <property type="project" value="InterPro"/>
</dbReference>
<protein>
    <recommendedName>
        <fullName evidence="8">Outer membrane protein assembly factor BamA</fullName>
    </recommendedName>
</protein>
<feature type="chain" id="PRO_5003256544" description="Outer membrane protein assembly factor BamA" evidence="9">
    <location>
        <begin position="26"/>
        <end position="850"/>
    </location>
</feature>
<dbReference type="GO" id="GO:0009279">
    <property type="term" value="C:cell outer membrane"/>
    <property type="evidence" value="ECO:0007669"/>
    <property type="project" value="UniProtKB-UniRule"/>
</dbReference>
<feature type="domain" description="POTRA" evidence="10">
    <location>
        <begin position="110"/>
        <end position="188"/>
    </location>
</feature>
<keyword evidence="6" id="KW-0472">Membrane</keyword>
<keyword evidence="7" id="KW-0998">Cell outer membrane</keyword>
<feature type="domain" description="POTRA" evidence="10">
    <location>
        <begin position="191"/>
        <end position="279"/>
    </location>
</feature>
<dbReference type="OrthoDB" id="9776356at2"/>
<keyword evidence="2" id="KW-1134">Transmembrane beta strand</keyword>
<accession>F0RZ18</accession>
<dbReference type="KEGG" id="sbu:SpiBuddy_1400"/>
<gene>
    <name evidence="11" type="ordered locus">SpiBuddy_1400</name>
</gene>
<dbReference type="eggNOG" id="COG4775">
    <property type="taxonomic scope" value="Bacteria"/>
</dbReference>
<evidence type="ECO:0000256" key="1">
    <source>
        <dbReference type="ARBA" id="ARBA00004370"/>
    </source>
</evidence>
<evidence type="ECO:0000256" key="3">
    <source>
        <dbReference type="ARBA" id="ARBA00022692"/>
    </source>
</evidence>
<dbReference type="AlphaFoldDB" id="F0RZ18"/>
<keyword evidence="12" id="KW-1185">Reference proteome</keyword>
<evidence type="ECO:0000256" key="2">
    <source>
        <dbReference type="ARBA" id="ARBA00022452"/>
    </source>
</evidence>
<dbReference type="Gene3D" id="3.10.20.310">
    <property type="entry name" value="membrane protein fhac"/>
    <property type="match status" value="4"/>
</dbReference>
<feature type="signal peptide" evidence="9">
    <location>
        <begin position="1"/>
        <end position="25"/>
    </location>
</feature>
<dbReference type="PANTHER" id="PTHR12815:SF47">
    <property type="entry name" value="TRANSLOCATION AND ASSEMBLY MODULE SUBUNIT TAMA"/>
    <property type="match status" value="1"/>
</dbReference>
<dbReference type="STRING" id="158189.SpiBuddy_1400"/>
<dbReference type="InterPro" id="IPR010827">
    <property type="entry name" value="BamA/TamA_POTRA"/>
</dbReference>
<dbReference type="Pfam" id="PF01103">
    <property type="entry name" value="Omp85"/>
    <property type="match status" value="1"/>
</dbReference>
<proteinExistence type="predicted"/>
<dbReference type="RefSeq" id="WP_013607075.1">
    <property type="nucleotide sequence ID" value="NC_015152.1"/>
</dbReference>
<keyword evidence="4 9" id="KW-0732">Signal</keyword>
<dbReference type="Gene3D" id="2.40.160.50">
    <property type="entry name" value="membrane protein fhac: a member of the omp85/tpsb transporter family"/>
    <property type="match status" value="1"/>
</dbReference>
<dbReference type="InterPro" id="IPR039910">
    <property type="entry name" value="D15-like"/>
</dbReference>
<dbReference type="EMBL" id="CP002541">
    <property type="protein sequence ID" value="ADY13225.1"/>
    <property type="molecule type" value="Genomic_DNA"/>
</dbReference>
<reference evidence="12" key="1">
    <citation type="submission" date="2011-02" db="EMBL/GenBank/DDBJ databases">
        <title>Complete sequence of Spirochaeta sp. Buddy.</title>
        <authorList>
            <person name="Lucas S."/>
            <person name="Copeland A."/>
            <person name="Lapidus A."/>
            <person name="Cheng J.-F."/>
            <person name="Goodwin L."/>
            <person name="Pitluck S."/>
            <person name="Zeytun A."/>
            <person name="Detter J.C."/>
            <person name="Han C."/>
            <person name="Tapia R."/>
            <person name="Land M."/>
            <person name="Hauser L."/>
            <person name="Kyrpides N."/>
            <person name="Ivanova N."/>
            <person name="Mikhailova N."/>
            <person name="Pagani I."/>
            <person name="Ritalahti K.M."/>
            <person name="Loeffler F.E."/>
            <person name="Woyke T."/>
        </authorList>
    </citation>
    <scope>NUCLEOTIDE SEQUENCE [LARGE SCALE GENOMIC DNA]</scope>
    <source>
        <strain evidence="12">ATCC BAA-1886 / DSM 22777 / Buddy</strain>
    </source>
</reference>